<dbReference type="RefSeq" id="WP_345534452.1">
    <property type="nucleotide sequence ID" value="NZ_BAABLD010000017.1"/>
</dbReference>
<evidence type="ECO:0000256" key="4">
    <source>
        <dbReference type="ARBA" id="ARBA00022763"/>
    </source>
</evidence>
<reference evidence="9" key="1">
    <citation type="journal article" date="2019" name="Int. J. Syst. Evol. Microbiol.">
        <title>The Global Catalogue of Microorganisms (GCM) 10K type strain sequencing project: providing services to taxonomists for standard genome sequencing and annotation.</title>
        <authorList>
            <consortium name="The Broad Institute Genomics Platform"/>
            <consortium name="The Broad Institute Genome Sequencing Center for Infectious Disease"/>
            <person name="Wu L."/>
            <person name="Ma J."/>
        </authorList>
    </citation>
    <scope>NUCLEOTIDE SEQUENCE [LARGE SCALE GENOMIC DNA]</scope>
    <source>
        <strain evidence="9">JCM 18715</strain>
    </source>
</reference>
<protein>
    <submittedName>
        <fullName evidence="8">Methylated-DNA--[protein]-cysteine S-methyltransferase</fullName>
    </submittedName>
</protein>
<name>A0ABP9R3V1_9RHOO</name>
<comment type="catalytic activity">
    <reaction evidence="6">
        <text>a 6-O-methyl-2'-deoxyguanosine in DNA + L-cysteinyl-[protein] = S-methyl-L-cysteinyl-[protein] + a 2'-deoxyguanosine in DNA</text>
        <dbReference type="Rhea" id="RHEA:24000"/>
        <dbReference type="Rhea" id="RHEA-COMP:10131"/>
        <dbReference type="Rhea" id="RHEA-COMP:10132"/>
        <dbReference type="Rhea" id="RHEA-COMP:11367"/>
        <dbReference type="Rhea" id="RHEA-COMP:11368"/>
        <dbReference type="ChEBI" id="CHEBI:29950"/>
        <dbReference type="ChEBI" id="CHEBI:82612"/>
        <dbReference type="ChEBI" id="CHEBI:85445"/>
        <dbReference type="ChEBI" id="CHEBI:85448"/>
        <dbReference type="EC" id="2.1.1.63"/>
    </reaction>
</comment>
<dbReference type="Gene3D" id="1.10.10.10">
    <property type="entry name" value="Winged helix-like DNA-binding domain superfamily/Winged helix DNA-binding domain"/>
    <property type="match status" value="1"/>
</dbReference>
<keyword evidence="9" id="KW-1185">Reference proteome</keyword>
<proteinExistence type="predicted"/>
<evidence type="ECO:0000256" key="6">
    <source>
        <dbReference type="ARBA" id="ARBA00049348"/>
    </source>
</evidence>
<evidence type="ECO:0000256" key="5">
    <source>
        <dbReference type="ARBA" id="ARBA00023204"/>
    </source>
</evidence>
<evidence type="ECO:0000256" key="2">
    <source>
        <dbReference type="ARBA" id="ARBA00022603"/>
    </source>
</evidence>
<dbReference type="InterPro" id="IPR036388">
    <property type="entry name" value="WH-like_DNA-bd_sf"/>
</dbReference>
<keyword evidence="5" id="KW-0234">DNA repair</keyword>
<sequence>MSKLPSADSFDAIYALPTCRFGARSDGEHINLLAFLPPAAHLQAPTTPLLKAFGKALHDWLASPDAPLPVTHRAKGTAFQQRVWRAISAIPRGQTRCYGELVASAGGTARAIGQACGANPLPILVPCHRVVAASGLGGFANASDGWLIETKKWLLAHEGAL</sequence>
<dbReference type="InterPro" id="IPR036217">
    <property type="entry name" value="MethylDNA_cys_MeTrfase_DNAb"/>
</dbReference>
<dbReference type="PANTHER" id="PTHR10815:SF13">
    <property type="entry name" value="METHYLATED-DNA--PROTEIN-CYSTEINE METHYLTRANSFERASE"/>
    <property type="match status" value="1"/>
</dbReference>
<feature type="domain" description="Methylated-DNA-[protein]-cysteine S-methyltransferase DNA binding" evidence="7">
    <location>
        <begin position="78"/>
        <end position="160"/>
    </location>
</feature>
<keyword evidence="4" id="KW-0227">DNA damage</keyword>
<evidence type="ECO:0000313" key="8">
    <source>
        <dbReference type="EMBL" id="GAA5171205.1"/>
    </source>
</evidence>
<dbReference type="Proteomes" id="UP001500547">
    <property type="component" value="Unassembled WGS sequence"/>
</dbReference>
<evidence type="ECO:0000313" key="9">
    <source>
        <dbReference type="Proteomes" id="UP001500547"/>
    </source>
</evidence>
<keyword evidence="3" id="KW-0808">Transferase</keyword>
<accession>A0ABP9R3V1</accession>
<evidence type="ECO:0000256" key="3">
    <source>
        <dbReference type="ARBA" id="ARBA00022679"/>
    </source>
</evidence>
<gene>
    <name evidence="8" type="ORF">GCM10025770_35480</name>
</gene>
<dbReference type="PROSITE" id="PS00374">
    <property type="entry name" value="MGMT"/>
    <property type="match status" value="1"/>
</dbReference>
<comment type="catalytic activity">
    <reaction evidence="1">
        <text>a 4-O-methyl-thymidine in DNA + L-cysteinyl-[protein] = a thymidine in DNA + S-methyl-L-cysteinyl-[protein]</text>
        <dbReference type="Rhea" id="RHEA:53428"/>
        <dbReference type="Rhea" id="RHEA-COMP:10131"/>
        <dbReference type="Rhea" id="RHEA-COMP:10132"/>
        <dbReference type="Rhea" id="RHEA-COMP:13555"/>
        <dbReference type="Rhea" id="RHEA-COMP:13556"/>
        <dbReference type="ChEBI" id="CHEBI:29950"/>
        <dbReference type="ChEBI" id="CHEBI:82612"/>
        <dbReference type="ChEBI" id="CHEBI:137386"/>
        <dbReference type="ChEBI" id="CHEBI:137387"/>
        <dbReference type="EC" id="2.1.1.63"/>
    </reaction>
</comment>
<evidence type="ECO:0000256" key="1">
    <source>
        <dbReference type="ARBA" id="ARBA00001286"/>
    </source>
</evidence>
<dbReference type="CDD" id="cd06445">
    <property type="entry name" value="ATase"/>
    <property type="match status" value="1"/>
</dbReference>
<dbReference type="SUPFAM" id="SSF46767">
    <property type="entry name" value="Methylated DNA-protein cysteine methyltransferase, C-terminal domain"/>
    <property type="match status" value="1"/>
</dbReference>
<evidence type="ECO:0000259" key="7">
    <source>
        <dbReference type="Pfam" id="PF01035"/>
    </source>
</evidence>
<dbReference type="Pfam" id="PF01035">
    <property type="entry name" value="DNA_binding_1"/>
    <property type="match status" value="1"/>
</dbReference>
<dbReference type="InterPro" id="IPR001497">
    <property type="entry name" value="MethylDNA_cys_MeTrfase_AS"/>
</dbReference>
<dbReference type="InterPro" id="IPR014048">
    <property type="entry name" value="MethylDNA_cys_MeTrfase_DNA-bd"/>
</dbReference>
<dbReference type="EMBL" id="BAABLD010000017">
    <property type="protein sequence ID" value="GAA5171205.1"/>
    <property type="molecule type" value="Genomic_DNA"/>
</dbReference>
<dbReference type="NCBIfam" id="TIGR00589">
    <property type="entry name" value="ogt"/>
    <property type="match status" value="1"/>
</dbReference>
<comment type="caution">
    <text evidence="8">The sequence shown here is derived from an EMBL/GenBank/DDBJ whole genome shotgun (WGS) entry which is preliminary data.</text>
</comment>
<dbReference type="PANTHER" id="PTHR10815">
    <property type="entry name" value="METHYLATED-DNA--PROTEIN-CYSTEINE METHYLTRANSFERASE"/>
    <property type="match status" value="1"/>
</dbReference>
<keyword evidence="2" id="KW-0489">Methyltransferase</keyword>
<organism evidence="8 9">
    <name type="scientific">Viridibacterium curvum</name>
    <dbReference type="NCBI Taxonomy" id="1101404"/>
    <lineage>
        <taxon>Bacteria</taxon>
        <taxon>Pseudomonadati</taxon>
        <taxon>Pseudomonadota</taxon>
        <taxon>Betaproteobacteria</taxon>
        <taxon>Rhodocyclales</taxon>
        <taxon>Rhodocyclaceae</taxon>
        <taxon>Viridibacterium</taxon>
    </lineage>
</organism>